<reference evidence="1" key="1">
    <citation type="submission" date="2016-01" db="EMBL/GenBank/DDBJ databases">
        <title>Complete genome of Planococcus rifietoensis type strain M8.</title>
        <authorList>
            <person name="See-Too W.S."/>
        </authorList>
    </citation>
    <scope>NUCLEOTIDE SEQUENCE [LARGE SCALE GENOMIC DNA]</scope>
    <source>
        <strain evidence="1">M8</strain>
    </source>
</reference>
<evidence type="ECO:0000313" key="2">
    <source>
        <dbReference type="Proteomes" id="UP000067683"/>
    </source>
</evidence>
<protein>
    <submittedName>
        <fullName evidence="1">Uncharacterized protein</fullName>
    </submittedName>
</protein>
<dbReference type="InterPro" id="IPR035218">
    <property type="entry name" value="DUF5327"/>
</dbReference>
<organism evidence="1 2">
    <name type="scientific">Planococcus rifietoensis</name>
    <dbReference type="NCBI Taxonomy" id="200991"/>
    <lineage>
        <taxon>Bacteria</taxon>
        <taxon>Bacillati</taxon>
        <taxon>Bacillota</taxon>
        <taxon>Bacilli</taxon>
        <taxon>Bacillales</taxon>
        <taxon>Caryophanaceae</taxon>
        <taxon>Planococcus</taxon>
    </lineage>
</organism>
<dbReference type="AlphaFoldDB" id="A0A0U2ZAF4"/>
<dbReference type="KEGG" id="prt:AUC31_13830"/>
<dbReference type="OrthoDB" id="2361717at2"/>
<name>A0A0U2ZAF4_9BACL</name>
<sequence length="88" mass="9714">MGIETIRILDEIDKHTARARDGEPEKIRESLAAIRALCDLLLEDGMRAPKKPRAMPLAATETVNRPQSVPAATRLQEEGANGDSLFEF</sequence>
<dbReference type="EMBL" id="CP013659">
    <property type="protein sequence ID" value="ALS76204.1"/>
    <property type="molecule type" value="Genomic_DNA"/>
</dbReference>
<dbReference type="STRING" id="200991.AUC31_13830"/>
<gene>
    <name evidence="1" type="ORF">AUC31_13830</name>
</gene>
<accession>A0A0U2ZAF4</accession>
<proteinExistence type="predicted"/>
<dbReference type="Pfam" id="PF17261">
    <property type="entry name" value="DUF5327"/>
    <property type="match status" value="1"/>
</dbReference>
<keyword evidence="2" id="KW-1185">Reference proteome</keyword>
<evidence type="ECO:0000313" key="1">
    <source>
        <dbReference type="EMBL" id="ALS76204.1"/>
    </source>
</evidence>
<dbReference type="RefSeq" id="WP_058382907.1">
    <property type="nucleotide sequence ID" value="NZ_CP013659.2"/>
</dbReference>
<dbReference type="Proteomes" id="UP000067683">
    <property type="component" value="Chromosome"/>
</dbReference>